<organism evidence="4 5">
    <name type="scientific">Loktanella atrilutea</name>
    <dbReference type="NCBI Taxonomy" id="366533"/>
    <lineage>
        <taxon>Bacteria</taxon>
        <taxon>Pseudomonadati</taxon>
        <taxon>Pseudomonadota</taxon>
        <taxon>Alphaproteobacteria</taxon>
        <taxon>Rhodobacterales</taxon>
        <taxon>Roseobacteraceae</taxon>
        <taxon>Loktanella</taxon>
    </lineage>
</organism>
<dbReference type="CDD" id="cd04194">
    <property type="entry name" value="GT8_A4GalT_like"/>
    <property type="match status" value="1"/>
</dbReference>
<dbReference type="RefSeq" id="WP_072855878.1">
    <property type="nucleotide sequence ID" value="NZ_FQUE01000001.1"/>
</dbReference>
<dbReference type="STRING" id="366533.SAMN05444339_101831"/>
<reference evidence="5" key="1">
    <citation type="submission" date="2016-11" db="EMBL/GenBank/DDBJ databases">
        <authorList>
            <person name="Varghese N."/>
            <person name="Submissions S."/>
        </authorList>
    </citation>
    <scope>NUCLEOTIDE SEQUENCE [LARGE SCALE GENOMIC DNA]</scope>
    <source>
        <strain evidence="5">DSM 29326</strain>
    </source>
</reference>
<accession>A0A1M4US15</accession>
<dbReference type="Gene3D" id="3.90.550.10">
    <property type="entry name" value="Spore Coat Polysaccharide Biosynthesis Protein SpsA, Chain A"/>
    <property type="match status" value="1"/>
</dbReference>
<protein>
    <submittedName>
        <fullName evidence="4">Lipopolysaccharide biosynthesis protein, LPS:glycosyltransferase</fullName>
    </submittedName>
</protein>
<dbReference type="PANTHER" id="PTHR13778">
    <property type="entry name" value="GLYCOSYLTRANSFERASE 8 DOMAIN-CONTAINING PROTEIN"/>
    <property type="match status" value="1"/>
</dbReference>
<dbReference type="GO" id="GO:0016757">
    <property type="term" value="F:glycosyltransferase activity"/>
    <property type="evidence" value="ECO:0007669"/>
    <property type="project" value="UniProtKB-KW"/>
</dbReference>
<keyword evidence="1" id="KW-0328">Glycosyltransferase</keyword>
<dbReference type="OrthoDB" id="5672604at2"/>
<dbReference type="InterPro" id="IPR002495">
    <property type="entry name" value="Glyco_trans_8"/>
</dbReference>
<evidence type="ECO:0000313" key="4">
    <source>
        <dbReference type="EMBL" id="SHE59479.1"/>
    </source>
</evidence>
<dbReference type="InterPro" id="IPR029044">
    <property type="entry name" value="Nucleotide-diphossugar_trans"/>
</dbReference>
<evidence type="ECO:0000256" key="3">
    <source>
        <dbReference type="ARBA" id="ARBA00022723"/>
    </source>
</evidence>
<proteinExistence type="predicted"/>
<keyword evidence="3" id="KW-0479">Metal-binding</keyword>
<dbReference type="AlphaFoldDB" id="A0A1M4US15"/>
<dbReference type="Pfam" id="PF01501">
    <property type="entry name" value="Glyco_transf_8"/>
    <property type="match status" value="1"/>
</dbReference>
<sequence>MDDALARGRTKSAGAPIRVLFCAEPKFFQPLAVAATSVIANAPGATLDFHVMTCDRDTAAEDKLRQCFAGHANATLSIHHVDPGRVGDFFVDQHITKETYLRLLAPDVLPRDFERIIYLDCDLIVLDDLRDLWRHDLGGRTLAAAPDYPRIASVISPERFDLLGMPAGSTYVNAGVLVMDLIRWRREDVTRRLADYIARMGSRLALHDQDAINAVLCDDISLLDCRWNVQTKLYLCRRASWPQDHAATLTARRDPAILHFTGPQKPWLFRSRTPRKRDYLRYQRMTPWRDATPPLAGPLQRAEYRLDRALSSVGVDYLQPIYYATRLPAKLGLVHDPYAATSQAAARP</sequence>
<dbReference type="EMBL" id="FQUE01000001">
    <property type="protein sequence ID" value="SHE59479.1"/>
    <property type="molecule type" value="Genomic_DNA"/>
</dbReference>
<evidence type="ECO:0000313" key="5">
    <source>
        <dbReference type="Proteomes" id="UP000183987"/>
    </source>
</evidence>
<dbReference type="Proteomes" id="UP000183987">
    <property type="component" value="Unassembled WGS sequence"/>
</dbReference>
<evidence type="ECO:0000256" key="1">
    <source>
        <dbReference type="ARBA" id="ARBA00022676"/>
    </source>
</evidence>
<keyword evidence="2 4" id="KW-0808">Transferase</keyword>
<name>A0A1M4US15_LOKAT</name>
<dbReference type="PANTHER" id="PTHR13778:SF47">
    <property type="entry name" value="LIPOPOLYSACCHARIDE 1,3-GALACTOSYLTRANSFERASE"/>
    <property type="match status" value="1"/>
</dbReference>
<dbReference type="GO" id="GO:0046872">
    <property type="term" value="F:metal ion binding"/>
    <property type="evidence" value="ECO:0007669"/>
    <property type="project" value="UniProtKB-KW"/>
</dbReference>
<dbReference type="InterPro" id="IPR050748">
    <property type="entry name" value="Glycosyltrans_8_dom-fam"/>
</dbReference>
<gene>
    <name evidence="4" type="ORF">SAMN05444339_101831</name>
</gene>
<dbReference type="SUPFAM" id="SSF53448">
    <property type="entry name" value="Nucleotide-diphospho-sugar transferases"/>
    <property type="match status" value="1"/>
</dbReference>
<keyword evidence="5" id="KW-1185">Reference proteome</keyword>
<evidence type="ECO:0000256" key="2">
    <source>
        <dbReference type="ARBA" id="ARBA00022679"/>
    </source>
</evidence>